<dbReference type="CDD" id="cd03801">
    <property type="entry name" value="GT4_PimA-like"/>
    <property type="match status" value="1"/>
</dbReference>
<sequence length="384" mass="44163">MVSIFAPHFFNWTEQLKDSGHEIYWLDVFDSNTKVEKIDFVNQVTGWRYKWDYPGRYLLKRKTPNLTKLINIFNERDFQKTLKTQIEKIEPDIVHSFVIYLSAAPSLSIMESFPGLKWIVSTWGSDIFYYRNKPSYLRDIRNVLSRVDYLFTDCKRDLNIAIQNGFKGEFLGVFPGGGGYDFTAISKSIKKFEERDLILIKGYQGLHGRCIEVLNALQLLKERLVGYRVIVYGAGKEVIEFAEVSKMIKWSNFKIFGKISHTDVLELMGQAKIAIGNSLSDGIPNTLLEAIIMEAFPVQSNPGNATSEIILDGVNGILLEEPENVNLIQRKIELLLNKELDLKKAVEYNSLNVKPCLERKKVQNEVLERYSLIENQLEEVNKSN</sequence>
<evidence type="ECO:0000259" key="1">
    <source>
        <dbReference type="Pfam" id="PF00534"/>
    </source>
</evidence>
<keyword evidence="3" id="KW-1185">Reference proteome</keyword>
<comment type="caution">
    <text evidence="2">The sequence shown here is derived from an EMBL/GenBank/DDBJ whole genome shotgun (WGS) entry which is preliminary data.</text>
</comment>
<feature type="domain" description="Glycosyl transferase family 1" evidence="1">
    <location>
        <begin position="183"/>
        <end position="348"/>
    </location>
</feature>
<dbReference type="InterPro" id="IPR001296">
    <property type="entry name" value="Glyco_trans_1"/>
</dbReference>
<dbReference type="Pfam" id="PF00534">
    <property type="entry name" value="Glycos_transf_1"/>
    <property type="match status" value="1"/>
</dbReference>
<dbReference type="EMBL" id="VJVW01000002">
    <property type="protein sequence ID" value="MUP41782.1"/>
    <property type="molecule type" value="Genomic_DNA"/>
</dbReference>
<dbReference type="OrthoDB" id="1411429at2"/>
<gene>
    <name evidence="2" type="ORF">FLP08_04290</name>
</gene>
<evidence type="ECO:0000313" key="3">
    <source>
        <dbReference type="Proteomes" id="UP000460416"/>
    </source>
</evidence>
<dbReference type="GO" id="GO:0016757">
    <property type="term" value="F:glycosyltransferase activity"/>
    <property type="evidence" value="ECO:0007669"/>
    <property type="project" value="InterPro"/>
</dbReference>
<protein>
    <submittedName>
        <fullName evidence="2">Glycosyltransferase family 4 protein</fullName>
    </submittedName>
</protein>
<organism evidence="2 3">
    <name type="scientific">Christiangramia aestuarii</name>
    <dbReference type="NCBI Taxonomy" id="1028746"/>
    <lineage>
        <taxon>Bacteria</taxon>
        <taxon>Pseudomonadati</taxon>
        <taxon>Bacteroidota</taxon>
        <taxon>Flavobacteriia</taxon>
        <taxon>Flavobacteriales</taxon>
        <taxon>Flavobacteriaceae</taxon>
        <taxon>Christiangramia</taxon>
    </lineage>
</organism>
<proteinExistence type="predicted"/>
<keyword evidence="2" id="KW-0808">Transferase</keyword>
<dbReference type="PANTHER" id="PTHR12526">
    <property type="entry name" value="GLYCOSYLTRANSFERASE"/>
    <property type="match status" value="1"/>
</dbReference>
<dbReference type="AlphaFoldDB" id="A0A7K1LLT1"/>
<reference evidence="2 3" key="1">
    <citation type="submission" date="2019-07" db="EMBL/GenBank/DDBJ databases">
        <title>Gramella aestuarii sp. nov., isolated from a tidal flat, and emended description of Gramella echinicola.</title>
        <authorList>
            <person name="Liu L."/>
        </authorList>
    </citation>
    <scope>NUCLEOTIDE SEQUENCE [LARGE SCALE GENOMIC DNA]</scope>
    <source>
        <strain evidence="2 3">BS12</strain>
    </source>
</reference>
<name>A0A7K1LLT1_9FLAO</name>
<evidence type="ECO:0000313" key="2">
    <source>
        <dbReference type="EMBL" id="MUP41782.1"/>
    </source>
</evidence>
<accession>A0A7K1LLT1</accession>
<dbReference type="SUPFAM" id="SSF53756">
    <property type="entry name" value="UDP-Glycosyltransferase/glycogen phosphorylase"/>
    <property type="match status" value="1"/>
</dbReference>
<dbReference type="PANTHER" id="PTHR12526:SF630">
    <property type="entry name" value="GLYCOSYLTRANSFERASE"/>
    <property type="match status" value="1"/>
</dbReference>
<dbReference type="Proteomes" id="UP000460416">
    <property type="component" value="Unassembled WGS sequence"/>
</dbReference>
<dbReference type="Gene3D" id="3.40.50.2000">
    <property type="entry name" value="Glycogen Phosphorylase B"/>
    <property type="match status" value="2"/>
</dbReference>